<feature type="region of interest" description="Disordered" evidence="1">
    <location>
        <begin position="90"/>
        <end position="112"/>
    </location>
</feature>
<sequence>MPEPETAMPVSPARPAPTDAPYWAEAARADGQWHLTVRSLDDHPDRGEVDALVVTVTGAGPGDGLPAAELDHMLRDCGFARDGDWEKREDHWTAPCRQPNTWGAPPAPPGPV</sequence>
<dbReference type="EMBL" id="JBHSBB010000014">
    <property type="protein sequence ID" value="MFC4033922.1"/>
    <property type="molecule type" value="Genomic_DNA"/>
</dbReference>
<evidence type="ECO:0000313" key="3">
    <source>
        <dbReference type="Proteomes" id="UP001595765"/>
    </source>
</evidence>
<gene>
    <name evidence="2" type="ORF">ACFO3J_20910</name>
</gene>
<comment type="caution">
    <text evidence="2">The sequence shown here is derived from an EMBL/GenBank/DDBJ whole genome shotgun (WGS) entry which is preliminary data.</text>
</comment>
<dbReference type="Proteomes" id="UP001595765">
    <property type="component" value="Unassembled WGS sequence"/>
</dbReference>
<organism evidence="2 3">
    <name type="scientific">Streptomyces polygonati</name>
    <dbReference type="NCBI Taxonomy" id="1617087"/>
    <lineage>
        <taxon>Bacteria</taxon>
        <taxon>Bacillati</taxon>
        <taxon>Actinomycetota</taxon>
        <taxon>Actinomycetes</taxon>
        <taxon>Kitasatosporales</taxon>
        <taxon>Streptomycetaceae</taxon>
        <taxon>Streptomyces</taxon>
    </lineage>
</organism>
<keyword evidence="3" id="KW-1185">Reference proteome</keyword>
<dbReference type="RefSeq" id="WP_386433090.1">
    <property type="nucleotide sequence ID" value="NZ_JBHSBB010000014.1"/>
</dbReference>
<evidence type="ECO:0000256" key="1">
    <source>
        <dbReference type="SAM" id="MobiDB-lite"/>
    </source>
</evidence>
<name>A0ABV8HPH3_9ACTN</name>
<reference evidence="3" key="1">
    <citation type="journal article" date="2019" name="Int. J. Syst. Evol. Microbiol.">
        <title>The Global Catalogue of Microorganisms (GCM) 10K type strain sequencing project: providing services to taxonomists for standard genome sequencing and annotation.</title>
        <authorList>
            <consortium name="The Broad Institute Genomics Platform"/>
            <consortium name="The Broad Institute Genome Sequencing Center for Infectious Disease"/>
            <person name="Wu L."/>
            <person name="Ma J."/>
        </authorList>
    </citation>
    <scope>NUCLEOTIDE SEQUENCE [LARGE SCALE GENOMIC DNA]</scope>
    <source>
        <strain evidence="3">CGMCC 4.7237</strain>
    </source>
</reference>
<proteinExistence type="predicted"/>
<protein>
    <submittedName>
        <fullName evidence="2">Uncharacterized protein</fullName>
    </submittedName>
</protein>
<evidence type="ECO:0000313" key="2">
    <source>
        <dbReference type="EMBL" id="MFC4033922.1"/>
    </source>
</evidence>
<accession>A0ABV8HPH3</accession>